<dbReference type="EMBL" id="QTSX02005956">
    <property type="protein sequence ID" value="KAJ9056356.1"/>
    <property type="molecule type" value="Genomic_DNA"/>
</dbReference>
<evidence type="ECO:0000313" key="1">
    <source>
        <dbReference type="EMBL" id="KAJ9056356.1"/>
    </source>
</evidence>
<keyword evidence="2" id="KW-1185">Reference proteome</keyword>
<gene>
    <name evidence="1" type="ORF">DSO57_1034010</name>
</gene>
<comment type="caution">
    <text evidence="1">The sequence shown here is derived from an EMBL/GenBank/DDBJ whole genome shotgun (WGS) entry which is preliminary data.</text>
</comment>
<proteinExistence type="predicted"/>
<name>A0ACC2S1W9_9FUNG</name>
<evidence type="ECO:0000313" key="2">
    <source>
        <dbReference type="Proteomes" id="UP001165960"/>
    </source>
</evidence>
<reference evidence="1" key="1">
    <citation type="submission" date="2022-04" db="EMBL/GenBank/DDBJ databases">
        <title>Genome of the entomopathogenic fungus Entomophthora muscae.</title>
        <authorList>
            <person name="Elya C."/>
            <person name="Lovett B.R."/>
            <person name="Lee E."/>
            <person name="Macias A.M."/>
            <person name="Hajek A.E."/>
            <person name="De Bivort B.L."/>
            <person name="Kasson M.T."/>
            <person name="De Fine Licht H.H."/>
            <person name="Stajich J.E."/>
        </authorList>
    </citation>
    <scope>NUCLEOTIDE SEQUENCE</scope>
    <source>
        <strain evidence="1">Berkeley</strain>
    </source>
</reference>
<sequence>MKYELCKDFSGHSQDVKAVTSFDDRVVLSVSRDTTLRAWDLKSSSGEQQMGAETIFTGHQKFVNCVKTFPPTAEKSRRFVGFTSVEVLIKLSIYLNQANLKARHFFLSVIEDNVVTLDVLPDGRVISGSWDKTARVWRDWTQQFALRGHSHAVWAVKALSHNLIATGSADKTIRLWDSSSGKCLKVIQAHDDCVRGIDEIPGLGFVSCGNDSVIKVWNYEGDLVQELFGHTSFIYSVALIPGTTDCFVSGGEDRSVRIWKGGLCVQSITLPAISVWSVAALNNGDVVCGSNDGHVRVFTQDASRKANAAQIEAFEASVAAQAVPSNQVGDINKDQLPDASALLSPGNKEGEVRMVRCGAIVEAHQWDSAAQQWQKIGEVVDAVGQGRKQLHDGKEYDYVFDINIDDGAPNLKLPYNVTENPYTAAMNFIQRNELPVSYIDQVAEFITTNTKGETLGVSAPPEQTYVDPYTGGSRYIAQQSTPSKQVASHRFPIREMLTFKQANVDAILTKLTQLNSAVPETLRLDDGQLDALNKLTLSADPTSPGLEPLFKVITSWSASSRFPALDLLRYLTLSVPWYTTRSFASLLESATPGAAMSKDQDIIIMLSCRLISNLIAVSQVTVQKSLKDVIRFIENVGQQIDHLSPNTRIAFFSALVNLSVMFIGKSGAAQDDDCIQSFLTAMSSLVSSLGSTPATPASSSHEAIFRGLVAIGNMFTIHGQDGKDLAEISQLLPALSEIKLKKAEYDAKVSAIAEEISHAFLI</sequence>
<dbReference type="Proteomes" id="UP001165960">
    <property type="component" value="Unassembled WGS sequence"/>
</dbReference>
<accession>A0ACC2S1W9</accession>
<protein>
    <submittedName>
        <fullName evidence="1">Uncharacterized protein</fullName>
    </submittedName>
</protein>
<organism evidence="1 2">
    <name type="scientific">Entomophthora muscae</name>
    <dbReference type="NCBI Taxonomy" id="34485"/>
    <lineage>
        <taxon>Eukaryota</taxon>
        <taxon>Fungi</taxon>
        <taxon>Fungi incertae sedis</taxon>
        <taxon>Zoopagomycota</taxon>
        <taxon>Entomophthoromycotina</taxon>
        <taxon>Entomophthoromycetes</taxon>
        <taxon>Entomophthorales</taxon>
        <taxon>Entomophthoraceae</taxon>
        <taxon>Entomophthora</taxon>
    </lineage>
</organism>